<evidence type="ECO:0000313" key="1">
    <source>
        <dbReference type="EMBL" id="KAF1839333.1"/>
    </source>
</evidence>
<dbReference type="PANTHER" id="PTHR38846:SF1">
    <property type="entry name" value="C3H1-TYPE DOMAIN-CONTAINING PROTEIN"/>
    <property type="match status" value="1"/>
</dbReference>
<dbReference type="AlphaFoldDB" id="A0A6A5KZK8"/>
<dbReference type="OrthoDB" id="6105938at2759"/>
<dbReference type="PANTHER" id="PTHR38846">
    <property type="entry name" value="C3H1-TYPE DOMAIN-CONTAINING PROTEIN"/>
    <property type="match status" value="1"/>
</dbReference>
<reference evidence="1" key="1">
    <citation type="submission" date="2020-01" db="EMBL/GenBank/DDBJ databases">
        <authorList>
            <consortium name="DOE Joint Genome Institute"/>
            <person name="Haridas S."/>
            <person name="Albert R."/>
            <person name="Binder M."/>
            <person name="Bloem J."/>
            <person name="Labutti K."/>
            <person name="Salamov A."/>
            <person name="Andreopoulos B."/>
            <person name="Baker S.E."/>
            <person name="Barry K."/>
            <person name="Bills G."/>
            <person name="Bluhm B.H."/>
            <person name="Cannon C."/>
            <person name="Castanera R."/>
            <person name="Culley D.E."/>
            <person name="Daum C."/>
            <person name="Ezra D."/>
            <person name="Gonzalez J.B."/>
            <person name="Henrissat B."/>
            <person name="Kuo A."/>
            <person name="Liang C."/>
            <person name="Lipzen A."/>
            <person name="Lutzoni F."/>
            <person name="Magnuson J."/>
            <person name="Mondo S."/>
            <person name="Nolan M."/>
            <person name="Ohm R."/>
            <person name="Pangilinan J."/>
            <person name="Park H.-J."/>
            <person name="Ramirez L."/>
            <person name="Alfaro M."/>
            <person name="Sun H."/>
            <person name="Tritt A."/>
            <person name="Yoshinaga Y."/>
            <person name="Zwiers L.-H."/>
            <person name="Turgeon B.G."/>
            <person name="Goodwin S.B."/>
            <person name="Spatafora J.W."/>
            <person name="Crous P.W."/>
            <person name="Grigoriev I.V."/>
        </authorList>
    </citation>
    <scope>NUCLEOTIDE SEQUENCE</scope>
    <source>
        <strain evidence="1">P77</strain>
    </source>
</reference>
<organism evidence="1 2">
    <name type="scientific">Decorospora gaudefroyi</name>
    <dbReference type="NCBI Taxonomy" id="184978"/>
    <lineage>
        <taxon>Eukaryota</taxon>
        <taxon>Fungi</taxon>
        <taxon>Dikarya</taxon>
        <taxon>Ascomycota</taxon>
        <taxon>Pezizomycotina</taxon>
        <taxon>Dothideomycetes</taxon>
        <taxon>Pleosporomycetidae</taxon>
        <taxon>Pleosporales</taxon>
        <taxon>Pleosporineae</taxon>
        <taxon>Pleosporaceae</taxon>
        <taxon>Decorospora</taxon>
    </lineage>
</organism>
<dbReference type="Proteomes" id="UP000800040">
    <property type="component" value="Unassembled WGS sequence"/>
</dbReference>
<accession>A0A6A5KZK8</accession>
<proteinExistence type="predicted"/>
<dbReference type="EMBL" id="ML975245">
    <property type="protein sequence ID" value="KAF1839333.1"/>
    <property type="molecule type" value="Genomic_DNA"/>
</dbReference>
<protein>
    <submittedName>
        <fullName evidence="1">Uncharacterized protein</fullName>
    </submittedName>
</protein>
<keyword evidence="2" id="KW-1185">Reference proteome</keyword>
<feature type="non-terminal residue" evidence="1">
    <location>
        <position position="1"/>
    </location>
</feature>
<name>A0A6A5KZK8_9PLEO</name>
<gene>
    <name evidence="1" type="ORF">BDW02DRAFT_486609</name>
</gene>
<sequence>IWARFRGFTPDPTAGFNCEFNRLARHMRGKWSREGRRDWRVKLFDADWKYYIGSDLWDLAAWQEFCHLCSIIPIPDTIPGCMEVLSEVLVNIYDLLDSQRNGSAVKVFDTFEELREYTVPSRQYPINEAKEDTFLPIFLKDFRRDE</sequence>
<evidence type="ECO:0000313" key="2">
    <source>
        <dbReference type="Proteomes" id="UP000800040"/>
    </source>
</evidence>